<comment type="subcellular location">
    <subcellularLocation>
        <location evidence="1 10">Cell outer membrane</location>
        <topology evidence="1 10">Multi-pass membrane protein</topology>
    </subcellularLocation>
</comment>
<dbReference type="FunFam" id="2.60.40.3110:FF:000001">
    <property type="entry name" value="Putative fimbrial outer membrane usher"/>
    <property type="match status" value="1"/>
</dbReference>
<dbReference type="Gene3D" id="2.60.40.3110">
    <property type="match status" value="1"/>
</dbReference>
<dbReference type="Gene3D" id="2.60.40.2610">
    <property type="entry name" value="Outer membrane usher protein FimD, plug domain"/>
    <property type="match status" value="1"/>
</dbReference>
<evidence type="ECO:0000256" key="9">
    <source>
        <dbReference type="ARBA" id="ARBA00023237"/>
    </source>
</evidence>
<keyword evidence="5 10" id="KW-1029">Fimbrium biogenesis</keyword>
<evidence type="ECO:0000259" key="13">
    <source>
        <dbReference type="Pfam" id="PF13954"/>
    </source>
</evidence>
<evidence type="ECO:0000256" key="11">
    <source>
        <dbReference type="SAM" id="MobiDB-lite"/>
    </source>
</evidence>
<evidence type="ECO:0000256" key="6">
    <source>
        <dbReference type="ARBA" id="ARBA00022692"/>
    </source>
</evidence>
<feature type="domain" description="PapC N-terminal" evidence="13">
    <location>
        <begin position="58"/>
        <end position="207"/>
    </location>
</feature>
<dbReference type="InterPro" id="IPR018030">
    <property type="entry name" value="Fimbrial_membr_usher_CS"/>
</dbReference>
<dbReference type="SUPFAM" id="SSF141729">
    <property type="entry name" value="FimD N-terminal domain-like"/>
    <property type="match status" value="1"/>
</dbReference>
<feature type="domain" description="PapC-like C-terminal" evidence="12">
    <location>
        <begin position="801"/>
        <end position="873"/>
    </location>
</feature>
<keyword evidence="7" id="KW-0732">Signal</keyword>
<dbReference type="Gene3D" id="2.60.40.2070">
    <property type="match status" value="1"/>
</dbReference>
<gene>
    <name evidence="14" type="ORF">G8O00_000957</name>
</gene>
<dbReference type="Pfam" id="PF13953">
    <property type="entry name" value="PapC_C"/>
    <property type="match status" value="1"/>
</dbReference>
<name>A0A747XGK0_SALER</name>
<keyword evidence="6 10" id="KW-0812">Transmembrane</keyword>
<sequence>MKITRDVHCGTLSAGNIGSGRPGKDCSFSLLAVLVRRALLTCGLYAMGCVGVAQAEDYFNPALLSVGGLSPTTATVADLSRFESGGQMPGRYRVDVYVNGQYVEAREVEFVPDGEDGDLVPDFTLADYESLGLKADAVPALAAMKKDTRLPVLAKYIPAATTTLKFSEQRLDISIPQMMMVNLARGYVDPRSWDEGMPAALLDYMLTGNQTRYRGKGATQGTSNDMYLNLRGGLNLGAWRLRNYATWRRSSPAGQRATSDFDVISTYLQRDIKAIRSQLTLGDSSTPSEVFDSVQFRGVQLASDDSMLPDSLRGFAPVIRGVASSNAQVTVRQNGNVIYQTYVPPGPFEITDLYPSSLSGDLVVNIKENDGSERTFTQPYSSVAVMQREGQMKYSVTAGRLRNSGSDGRREPVFVQGVLIYGLPHDMTVYGGLQIAKDYVAGTGGVGMSLGSLGGISADVTQANATLVDGEKTRGQSYRVRYSKSMLESGTTVTLAAYRYSTEGYYSFQDATSWRPDSDIYSGAHSRARSQFEVTLNQNLWDAGSMYLSGSQRDFWGREGTERTYTVGYSGNAMGISYGLNLSQTRRADKEKTQDRRISMNVSVPLSRWLAGNDAGYQSNTMQANYSMNTDRNRDTTHQVGLSGTALEGSRLNYSLSQTTSNHGQGNSTSLTSTYKGRNGVLNGGFNRSATQEQLNYGVSGGVIAHPYGVTLSQPLGETVALIRAPGASHVAVTNQTGVSTDWRGYAVLPYLTPYRRTDIALDPTGLSNRVSMDMTSTSVVPTRGAVVLADYATHQGRQALMTLLQHGKPVPFGAMVTLASAPEHQDKKAKENSAIVGDEGQVFLTGMPEAGTLLAKWGPEPAQQCHAPFRMPASRDEETSAPVMLQGQCE</sequence>
<dbReference type="Pfam" id="PF13954">
    <property type="entry name" value="PapC_N"/>
    <property type="match status" value="1"/>
</dbReference>
<keyword evidence="4" id="KW-1134">Transmembrane beta strand</keyword>
<dbReference type="InterPro" id="IPR025885">
    <property type="entry name" value="PapC_N"/>
</dbReference>
<dbReference type="InterPro" id="IPR000015">
    <property type="entry name" value="Fimb_usher"/>
</dbReference>
<reference evidence="14" key="1">
    <citation type="journal article" date="2018" name="Genome Biol.">
        <title>SKESA: strategic k-mer extension for scrupulous assemblies.</title>
        <authorList>
            <person name="Souvorov A."/>
            <person name="Agarwala R."/>
            <person name="Lipman D.J."/>
        </authorList>
    </citation>
    <scope>NUCLEOTIDE SEQUENCE</scope>
    <source>
        <strain evidence="14">MA.CK_98/00011163</strain>
    </source>
</reference>
<feature type="region of interest" description="Disordered" evidence="11">
    <location>
        <begin position="656"/>
        <end position="676"/>
    </location>
</feature>
<evidence type="ECO:0000256" key="8">
    <source>
        <dbReference type="ARBA" id="ARBA00023136"/>
    </source>
</evidence>
<proteinExistence type="inferred from homology"/>
<keyword evidence="8 10" id="KW-0472">Membrane</keyword>
<evidence type="ECO:0000256" key="2">
    <source>
        <dbReference type="ARBA" id="ARBA00008064"/>
    </source>
</evidence>
<dbReference type="PROSITE" id="PS01151">
    <property type="entry name" value="FIMBRIAL_USHER"/>
    <property type="match status" value="1"/>
</dbReference>
<evidence type="ECO:0000313" key="14">
    <source>
        <dbReference type="EMBL" id="HAF4697601.1"/>
    </source>
</evidence>
<dbReference type="EMBL" id="DAAVHS010000002">
    <property type="protein sequence ID" value="HAF4697601.1"/>
    <property type="molecule type" value="Genomic_DNA"/>
</dbReference>
<dbReference type="Gene3D" id="3.10.20.410">
    <property type="match status" value="1"/>
</dbReference>
<dbReference type="GO" id="GO:0015473">
    <property type="term" value="F:fimbrial usher porin activity"/>
    <property type="evidence" value="ECO:0007669"/>
    <property type="project" value="InterPro"/>
</dbReference>
<evidence type="ECO:0000256" key="7">
    <source>
        <dbReference type="ARBA" id="ARBA00022729"/>
    </source>
</evidence>
<comment type="similarity">
    <text evidence="2 10">Belongs to the fimbrial export usher family.</text>
</comment>
<evidence type="ECO:0000256" key="3">
    <source>
        <dbReference type="ARBA" id="ARBA00022448"/>
    </source>
</evidence>
<dbReference type="InterPro" id="IPR042186">
    <property type="entry name" value="FimD_plug_dom"/>
</dbReference>
<evidence type="ECO:0000256" key="5">
    <source>
        <dbReference type="ARBA" id="ARBA00022558"/>
    </source>
</evidence>
<dbReference type="GO" id="GO:0009297">
    <property type="term" value="P:pilus assembly"/>
    <property type="evidence" value="ECO:0007669"/>
    <property type="project" value="InterPro"/>
</dbReference>
<evidence type="ECO:0000256" key="10">
    <source>
        <dbReference type="RuleBase" id="RU003884"/>
    </source>
</evidence>
<dbReference type="GO" id="GO:0009279">
    <property type="term" value="C:cell outer membrane"/>
    <property type="evidence" value="ECO:0007669"/>
    <property type="project" value="UniProtKB-SubCell"/>
</dbReference>
<comment type="caution">
    <text evidence="14">The sequence shown here is derived from an EMBL/GenBank/DDBJ whole genome shotgun (WGS) entry which is preliminary data.</text>
</comment>
<dbReference type="Pfam" id="PF00577">
    <property type="entry name" value="Usher"/>
    <property type="match status" value="1"/>
</dbReference>
<dbReference type="FunFam" id="2.60.40.2610:FF:000001">
    <property type="entry name" value="Outer membrane fimbrial usher protein"/>
    <property type="match status" value="1"/>
</dbReference>
<accession>A0A747XGK0</accession>
<evidence type="ECO:0000256" key="4">
    <source>
        <dbReference type="ARBA" id="ARBA00022452"/>
    </source>
</evidence>
<dbReference type="PANTHER" id="PTHR30451">
    <property type="entry name" value="OUTER MEMBRANE USHER PROTEIN"/>
    <property type="match status" value="1"/>
</dbReference>
<protein>
    <submittedName>
        <fullName evidence="14">Fimbrial biogenesis outer membrane usher protein</fullName>
    </submittedName>
</protein>
<organism evidence="14">
    <name type="scientific">Salmonella enterica</name>
    <name type="common">Salmonella choleraesuis</name>
    <dbReference type="NCBI Taxonomy" id="28901"/>
    <lineage>
        <taxon>Bacteria</taxon>
        <taxon>Pseudomonadati</taxon>
        <taxon>Pseudomonadota</taxon>
        <taxon>Gammaproteobacteria</taxon>
        <taxon>Enterobacterales</taxon>
        <taxon>Enterobacteriaceae</taxon>
        <taxon>Salmonella</taxon>
    </lineage>
</organism>
<dbReference type="AlphaFoldDB" id="A0A747XGK0"/>
<dbReference type="InterPro" id="IPR037224">
    <property type="entry name" value="PapC_N_sf"/>
</dbReference>
<evidence type="ECO:0000256" key="1">
    <source>
        <dbReference type="ARBA" id="ARBA00004571"/>
    </source>
</evidence>
<dbReference type="InterPro" id="IPR043142">
    <property type="entry name" value="PapC-like_C_sf"/>
</dbReference>
<keyword evidence="3 10" id="KW-0813">Transport</keyword>
<reference evidence="14" key="2">
    <citation type="submission" date="2020-02" db="EMBL/GenBank/DDBJ databases">
        <authorList>
            <consortium name="NCBI Pathogen Detection Project"/>
        </authorList>
    </citation>
    <scope>NUCLEOTIDE SEQUENCE</scope>
    <source>
        <strain evidence="14">MA.CK_98/00011163</strain>
    </source>
</reference>
<dbReference type="PANTHER" id="PTHR30451:SF21">
    <property type="entry name" value="FIMBRIAL USHER DOMAIN-CONTAINING PROTEIN YDET-RELATED"/>
    <property type="match status" value="1"/>
</dbReference>
<dbReference type="InterPro" id="IPR025949">
    <property type="entry name" value="PapC-like_C"/>
</dbReference>
<evidence type="ECO:0000259" key="12">
    <source>
        <dbReference type="Pfam" id="PF13953"/>
    </source>
</evidence>
<keyword evidence="9 10" id="KW-0998">Cell outer membrane</keyword>